<gene>
    <name evidence="1" type="ORF">ADUPG1_004708</name>
</gene>
<keyword evidence="2" id="KW-1185">Reference proteome</keyword>
<dbReference type="SUPFAM" id="SSF53756">
    <property type="entry name" value="UDP-Glycosyltransferase/glycogen phosphorylase"/>
    <property type="match status" value="1"/>
</dbReference>
<dbReference type="Gene3D" id="3.40.50.2000">
    <property type="entry name" value="Glycogen Phosphorylase B"/>
    <property type="match status" value="1"/>
</dbReference>
<reference evidence="1" key="1">
    <citation type="submission" date="2022-03" db="EMBL/GenBank/DDBJ databases">
        <title>Draft genome sequence of Aduncisulcus paluster, a free-living microaerophilic Fornicata.</title>
        <authorList>
            <person name="Yuyama I."/>
            <person name="Kume K."/>
            <person name="Tamura T."/>
            <person name="Inagaki Y."/>
            <person name="Hashimoto T."/>
        </authorList>
    </citation>
    <scope>NUCLEOTIDE SEQUENCE</scope>
    <source>
        <strain evidence="1">NY0171</strain>
    </source>
</reference>
<comment type="caution">
    <text evidence="1">The sequence shown here is derived from an EMBL/GenBank/DDBJ whole genome shotgun (WGS) entry which is preliminary data.</text>
</comment>
<protein>
    <submittedName>
        <fullName evidence="1">Glycosyltransferase</fullName>
    </submittedName>
</protein>
<evidence type="ECO:0000313" key="1">
    <source>
        <dbReference type="EMBL" id="GKT26589.1"/>
    </source>
</evidence>
<dbReference type="EMBL" id="BQXS01007242">
    <property type="protein sequence ID" value="GKT26589.1"/>
    <property type="molecule type" value="Genomic_DNA"/>
</dbReference>
<name>A0ABQ5K632_9EUKA</name>
<organism evidence="1 2">
    <name type="scientific">Aduncisulcus paluster</name>
    <dbReference type="NCBI Taxonomy" id="2918883"/>
    <lineage>
        <taxon>Eukaryota</taxon>
        <taxon>Metamonada</taxon>
        <taxon>Carpediemonas-like organisms</taxon>
        <taxon>Aduncisulcus</taxon>
    </lineage>
</organism>
<evidence type="ECO:0000313" key="2">
    <source>
        <dbReference type="Proteomes" id="UP001057375"/>
    </source>
</evidence>
<sequence>MPNDELCRTMHEYDLFAGHSQYSEFPKTVLEASLCGLPILFKSRRGSPVPEFENNIAKVVDDSSAGYRSGIEFFASEARRREFGINAARYANAHWNPAHAEKIFADIHKGLTGK</sequence>
<dbReference type="Proteomes" id="UP001057375">
    <property type="component" value="Unassembled WGS sequence"/>
</dbReference>
<proteinExistence type="predicted"/>
<accession>A0ABQ5K632</accession>